<protein>
    <submittedName>
        <fullName evidence="4">SET domain-containing protein</fullName>
    </submittedName>
</protein>
<feature type="region of interest" description="Disordered" evidence="1">
    <location>
        <begin position="874"/>
        <end position="915"/>
    </location>
</feature>
<sequence>MYRGGICLSRALVCICDYENGSKNMFFIIWDPQDEDGDVNVPLTSQASLSRCPPSTSQELSGMSLSPVIVPSVLQSSDEIVVFKTLERIEDALLKHCYYPRKVSQTTDVLLQKNMKKLEMTTTLSSKVPLNSVHSQGRYLNDTVPKNDKTPGILPYVSKARYPNMMDVNFRRRPGNKTVSSSCLIGLVTFAFKHGKLLEEYALIFENLRKDFPRSLGNNIAGTPFENPDRMASHATGFTIPTIRRCGERMEAVPLCTYRPGSVPTDEELSNLSVTFSDEPWYASSKGRARPMPTIRRRPRKRSLLSLVSTSEAEDPDDEKIVDNVDLEELEENEDGIPMRRRSQRIRNQRRAKLLIRLKGKNHEQKSASLLKSDNGKKGHVGEEGTNLYKGNVGEEVTTLDTTYCGDSMKQLSICTMDADSDRKDRHAPTIKRSRSATKIPISTATSVKEISSFTQIPMCTEDTTVTIVERTDRTVVVDPTPNVMLNSIVDSGEMSVRHPEFENREITLNQKSVDGNTNSTPIESCGNFDIYGQQFPNVYDHQDMSCEWNSAQIFDHVNTYGLYSMDTSSPYQDAEKRPEINEDMFDHFGFRTQYPTWNNSIINDPNNIYTAPVLQESYTGNDYSVEKSNSLMYCAPQYFTSNEVSGLPPLRDSYEIRGLPFVHDSNEIPGLPTVRESDGIPALSFVPDSNEIPGLPSANETLMEVRTSNVPREPIECYKNEMYKRYVVETASENINESASASCSQFEPVVVQSNDEFREDTFAFETPVVEERCSSSCKRSLSNVGDYMCESTKTIIARARFFFHRFYNHLFWYGKIPTGSLDDPDEVTSQATGVSVEIVRECTDLRYPSSIKGISKANESVIERGKLTCDSPLLTPNQSVEVTSDEESLDSTQVPSEGWTLDSTQMRSEEGTLDSALVPSEVHDSTKMPWEEGRLGSIQVPSEGWTLDSTQMRSNEETLDSALVLSEEGLHDSTKMPWEEGTLGSTQVTSEDGILDCTQVLFEEGIHDSTMMPSKVRALALDSTQVTSEDGTVNSMQDLNIDEECSEEVQKEKNLGFERRWSSRIKNQRKVYYGDKPRRKTVSQDLPDTGHSVKNNGEAKIENSGIWERRRRLSERKKRPRRAFSPTDDPRSTKGLLLVGPVCRGLRFVRENQSDQSSSNLLDIVSVELEDGDGGSV</sequence>
<name>A0A158PH43_ANGCS</name>
<reference evidence="4" key="1">
    <citation type="submission" date="2016-04" db="UniProtKB">
        <authorList>
            <consortium name="WormBaseParasite"/>
        </authorList>
    </citation>
    <scope>IDENTIFICATION</scope>
</reference>
<accession>A0A158PH43</accession>
<dbReference type="STRING" id="334426.A0A158PH43"/>
<proteinExistence type="predicted"/>
<feature type="compositionally biased region" description="Basic residues" evidence="1">
    <location>
        <begin position="1110"/>
        <end position="1123"/>
    </location>
</feature>
<dbReference type="Proteomes" id="UP000267027">
    <property type="component" value="Unassembled WGS sequence"/>
</dbReference>
<evidence type="ECO:0000313" key="2">
    <source>
        <dbReference type="EMBL" id="VDM57568.1"/>
    </source>
</evidence>
<dbReference type="WBParaSite" id="ACOC_0000598201-mRNA-1">
    <property type="protein sequence ID" value="ACOC_0000598201-mRNA-1"/>
    <property type="gene ID" value="ACOC_0000598201"/>
</dbReference>
<reference evidence="2 3" key="2">
    <citation type="submission" date="2018-11" db="EMBL/GenBank/DDBJ databases">
        <authorList>
            <consortium name="Pathogen Informatics"/>
        </authorList>
    </citation>
    <scope>NUCLEOTIDE SEQUENCE [LARGE SCALE GENOMIC DNA]</scope>
    <source>
        <strain evidence="2 3">Costa Rica</strain>
    </source>
</reference>
<dbReference type="AlphaFoldDB" id="A0A158PH43"/>
<feature type="compositionally biased region" description="Polar residues" evidence="1">
    <location>
        <begin position="891"/>
        <end position="907"/>
    </location>
</feature>
<dbReference type="OrthoDB" id="5875917at2759"/>
<dbReference type="EMBL" id="UYYA01003910">
    <property type="protein sequence ID" value="VDM57568.1"/>
    <property type="molecule type" value="Genomic_DNA"/>
</dbReference>
<evidence type="ECO:0000313" key="4">
    <source>
        <dbReference type="WBParaSite" id="ACOC_0000598201-mRNA-1"/>
    </source>
</evidence>
<feature type="region of interest" description="Disordered" evidence="1">
    <location>
        <begin position="1074"/>
        <end position="1137"/>
    </location>
</feature>
<feature type="compositionally biased region" description="Basic and acidic residues" evidence="1">
    <location>
        <begin position="374"/>
        <end position="383"/>
    </location>
</feature>
<evidence type="ECO:0000313" key="3">
    <source>
        <dbReference type="Proteomes" id="UP000267027"/>
    </source>
</evidence>
<feature type="region of interest" description="Disordered" evidence="1">
    <location>
        <begin position="365"/>
        <end position="387"/>
    </location>
</feature>
<gene>
    <name evidence="2" type="ORF">ACOC_LOCUS5983</name>
</gene>
<organism evidence="4">
    <name type="scientific">Angiostrongylus costaricensis</name>
    <name type="common">Nematode worm</name>
    <dbReference type="NCBI Taxonomy" id="334426"/>
    <lineage>
        <taxon>Eukaryota</taxon>
        <taxon>Metazoa</taxon>
        <taxon>Ecdysozoa</taxon>
        <taxon>Nematoda</taxon>
        <taxon>Chromadorea</taxon>
        <taxon>Rhabditida</taxon>
        <taxon>Rhabditina</taxon>
        <taxon>Rhabditomorpha</taxon>
        <taxon>Strongyloidea</taxon>
        <taxon>Metastrongylidae</taxon>
        <taxon>Angiostrongylus</taxon>
    </lineage>
</organism>
<keyword evidence="3" id="KW-1185">Reference proteome</keyword>
<evidence type="ECO:0000256" key="1">
    <source>
        <dbReference type="SAM" id="MobiDB-lite"/>
    </source>
</evidence>